<evidence type="ECO:0000313" key="3">
    <source>
        <dbReference type="Proteomes" id="UP000247832"/>
    </source>
</evidence>
<dbReference type="PANTHER" id="PTHR43355:SF2">
    <property type="entry name" value="FLAVIN REDUCTASE (NADPH)"/>
    <property type="match status" value="1"/>
</dbReference>
<dbReference type="PANTHER" id="PTHR43355">
    <property type="entry name" value="FLAVIN REDUCTASE (NADPH)"/>
    <property type="match status" value="1"/>
</dbReference>
<dbReference type="RefSeq" id="WP_110500337.1">
    <property type="nucleotide sequence ID" value="NZ_QJVD01000006.1"/>
</dbReference>
<gene>
    <name evidence="2" type="ORF">CVV68_07235</name>
</gene>
<dbReference type="Proteomes" id="UP000247832">
    <property type="component" value="Unassembled WGS sequence"/>
</dbReference>
<dbReference type="SUPFAM" id="SSF51735">
    <property type="entry name" value="NAD(P)-binding Rossmann-fold domains"/>
    <property type="match status" value="1"/>
</dbReference>
<feature type="domain" description="NAD(P)-binding" evidence="1">
    <location>
        <begin position="7"/>
        <end position="193"/>
    </location>
</feature>
<comment type="caution">
    <text evidence="2">The sequence shown here is derived from an EMBL/GenBank/DDBJ whole genome shotgun (WGS) entry which is preliminary data.</text>
</comment>
<protein>
    <submittedName>
        <fullName evidence="2">FMN reductase</fullName>
    </submittedName>
</protein>
<reference evidence="2 3" key="1">
    <citation type="submission" date="2018-05" db="EMBL/GenBank/DDBJ databases">
        <title>Genetic diversity of glacier-inhabiting Cryobacterium bacteria in China and description of Cryobacterium mengkeensis sp. nov. and Arthrobacter glacialis sp. nov.</title>
        <authorList>
            <person name="Liu Q."/>
            <person name="Xin Y.-H."/>
        </authorList>
    </citation>
    <scope>NUCLEOTIDE SEQUENCE [LARGE SCALE GENOMIC DNA]</scope>
    <source>
        <strain evidence="2 3">LI2</strain>
    </source>
</reference>
<dbReference type="InterPro" id="IPR016040">
    <property type="entry name" value="NAD(P)-bd_dom"/>
</dbReference>
<sequence length="204" mass="20809">MKIAIFGATGMVGSQIAAEAVRRGHVVTAISRSGNAVADVASATAVAADQSDAGTVASVAKAHDAVVLATGPSRTGGDHQLWLDATATAMANVGTTRTVVVGGAGTLLVDGTRLLDRPGFPDAYRAEARTAAIALDAIKALPESVNWTVQAPAPEIAPGERTGHYVLGGDSPAGERISTQDFAVAMLDELETPRHVRTRFTAAN</sequence>
<dbReference type="Gene3D" id="3.40.50.720">
    <property type="entry name" value="NAD(P)-binding Rossmann-like Domain"/>
    <property type="match status" value="1"/>
</dbReference>
<evidence type="ECO:0000313" key="2">
    <source>
        <dbReference type="EMBL" id="PYI68121.1"/>
    </source>
</evidence>
<dbReference type="AlphaFoldDB" id="A0A2V5L8Y1"/>
<dbReference type="InterPro" id="IPR036291">
    <property type="entry name" value="NAD(P)-bd_dom_sf"/>
</dbReference>
<accession>A0A2V5L8Y1</accession>
<evidence type="ECO:0000259" key="1">
    <source>
        <dbReference type="Pfam" id="PF13460"/>
    </source>
</evidence>
<dbReference type="EMBL" id="QJVD01000006">
    <property type="protein sequence ID" value="PYI68121.1"/>
    <property type="molecule type" value="Genomic_DNA"/>
</dbReference>
<proteinExistence type="predicted"/>
<keyword evidence="3" id="KW-1185">Reference proteome</keyword>
<organism evidence="2 3">
    <name type="scientific">Arthrobacter livingstonensis</name>
    <dbReference type="NCBI Taxonomy" id="670078"/>
    <lineage>
        <taxon>Bacteria</taxon>
        <taxon>Bacillati</taxon>
        <taxon>Actinomycetota</taxon>
        <taxon>Actinomycetes</taxon>
        <taxon>Micrococcales</taxon>
        <taxon>Micrococcaceae</taxon>
        <taxon>Arthrobacter</taxon>
    </lineage>
</organism>
<dbReference type="GO" id="GO:0016646">
    <property type="term" value="F:oxidoreductase activity, acting on the CH-NH group of donors, NAD or NADP as acceptor"/>
    <property type="evidence" value="ECO:0007669"/>
    <property type="project" value="TreeGrafter"/>
</dbReference>
<dbReference type="OrthoDB" id="3191258at2"/>
<dbReference type="InterPro" id="IPR051606">
    <property type="entry name" value="Polyketide_Oxido-like"/>
</dbReference>
<name>A0A2V5L8Y1_9MICC</name>
<dbReference type="Pfam" id="PF13460">
    <property type="entry name" value="NAD_binding_10"/>
    <property type="match status" value="1"/>
</dbReference>